<keyword evidence="1" id="KW-0479">Metal-binding</keyword>
<dbReference type="InterPro" id="IPR027370">
    <property type="entry name" value="Znf-RING_euk"/>
</dbReference>
<keyword evidence="2 4" id="KW-0863">Zinc-finger</keyword>
<evidence type="ECO:0000259" key="8">
    <source>
        <dbReference type="PROSITE" id="PS50188"/>
    </source>
</evidence>
<dbReference type="Pfam" id="PF00622">
    <property type="entry name" value="SPRY"/>
    <property type="match status" value="1"/>
</dbReference>
<accession>A0A8C4EQ61</accession>
<dbReference type="GeneTree" id="ENSGT00970000193381"/>
<dbReference type="InterPro" id="IPR001870">
    <property type="entry name" value="B30.2/SPRY"/>
</dbReference>
<dbReference type="Gene3D" id="3.30.160.60">
    <property type="entry name" value="Classic Zinc Finger"/>
    <property type="match status" value="1"/>
</dbReference>
<keyword evidence="10" id="KW-1185">Reference proteome</keyword>
<dbReference type="Pfam" id="PF13765">
    <property type="entry name" value="PRY"/>
    <property type="match status" value="1"/>
</dbReference>
<dbReference type="PROSITE" id="PS50188">
    <property type="entry name" value="B302_SPRY"/>
    <property type="match status" value="1"/>
</dbReference>
<dbReference type="Pfam" id="PF00643">
    <property type="entry name" value="zf-B_box"/>
    <property type="match status" value="1"/>
</dbReference>
<dbReference type="SMART" id="SM00449">
    <property type="entry name" value="SPRY"/>
    <property type="match status" value="1"/>
</dbReference>
<feature type="coiled-coil region" evidence="5">
    <location>
        <begin position="196"/>
        <end position="231"/>
    </location>
</feature>
<dbReference type="InterPro" id="IPR013083">
    <property type="entry name" value="Znf_RING/FYVE/PHD"/>
</dbReference>
<dbReference type="InterPro" id="IPR017907">
    <property type="entry name" value="Znf_RING_CS"/>
</dbReference>
<evidence type="ECO:0000313" key="10">
    <source>
        <dbReference type="Proteomes" id="UP000694389"/>
    </source>
</evidence>
<evidence type="ECO:0000259" key="6">
    <source>
        <dbReference type="PROSITE" id="PS50089"/>
    </source>
</evidence>
<keyword evidence="5" id="KW-0175">Coiled coil</keyword>
<evidence type="ECO:0000256" key="4">
    <source>
        <dbReference type="PROSITE-ProRule" id="PRU00024"/>
    </source>
</evidence>
<sequence length="487" mass="55559">MASRSEEDLSCPVCHNIFRDPVVLSCSHSFCKGCVQDWWREKLLQECPICRRRSSKNEPPVSLVIKNLCEAFLLERDHTASAGSEALCSLHSEKLKLFCLDHQQPVCLICRDSKTHNNHRFRPIDEAAQDHREELQKVLKPFKEKLKIFEQVKGNFDQTAEHIKVQAEHTERQIKKQFKKLHRFLEEQKKARITALREEEEQKSQMMKEKIEALSREIAALSDTIRATEEELRAEDISFLQNYKAAVKRVQHRPLLEDPQLVSGALIDVAKHLGNLTYNIWDKMKDMVSYTPVILDPNTANPELLLSEDLTSVRRGRGQKLPDNPERFDCYRMVLGSEGFTSGTHSWDVEVGNSPAWVLGVAAESVQRKGDRGLQSGLWGMGLYKGECPTCSVPGPHTVLSAELQRVRVHLDWNRGTLSFSDPDTNTHIHTFTHTFTERMFPVVTAGNKVPLKILPVVGYDNGADDVVNDEDWSDSPEYVSMYQQCV</sequence>
<dbReference type="OMA" id="RMFPIIN"/>
<feature type="domain" description="RING-type" evidence="6">
    <location>
        <begin position="11"/>
        <end position="51"/>
    </location>
</feature>
<dbReference type="Pfam" id="PF25600">
    <property type="entry name" value="TRIM_CC"/>
    <property type="match status" value="1"/>
</dbReference>
<name>A0A8C4EQ61_DICLA</name>
<dbReference type="InterPro" id="IPR013320">
    <property type="entry name" value="ConA-like_dom_sf"/>
</dbReference>
<dbReference type="GO" id="GO:0008270">
    <property type="term" value="F:zinc ion binding"/>
    <property type="evidence" value="ECO:0007669"/>
    <property type="project" value="UniProtKB-KW"/>
</dbReference>
<dbReference type="InterPro" id="IPR001841">
    <property type="entry name" value="Znf_RING"/>
</dbReference>
<evidence type="ECO:0000259" key="7">
    <source>
        <dbReference type="PROSITE" id="PS50119"/>
    </source>
</evidence>
<dbReference type="InterPro" id="IPR003879">
    <property type="entry name" value="Butyrophylin_SPRY"/>
</dbReference>
<dbReference type="Gene3D" id="2.60.120.920">
    <property type="match status" value="1"/>
</dbReference>
<dbReference type="Pfam" id="PF13445">
    <property type="entry name" value="zf-RING_UBOX"/>
    <property type="match status" value="1"/>
</dbReference>
<evidence type="ECO:0000256" key="3">
    <source>
        <dbReference type="ARBA" id="ARBA00022833"/>
    </source>
</evidence>
<evidence type="ECO:0000256" key="2">
    <source>
        <dbReference type="ARBA" id="ARBA00022771"/>
    </source>
</evidence>
<dbReference type="Ensembl" id="ENSDLAT00005023047.2">
    <property type="protein sequence ID" value="ENSDLAP00005021536.2"/>
    <property type="gene ID" value="ENSDLAG00005009948.2"/>
</dbReference>
<evidence type="ECO:0000313" key="9">
    <source>
        <dbReference type="Ensembl" id="ENSDLAP00005021536.2"/>
    </source>
</evidence>
<dbReference type="InterPro" id="IPR000315">
    <property type="entry name" value="Znf_B-box"/>
</dbReference>
<dbReference type="InterPro" id="IPR050143">
    <property type="entry name" value="TRIM/RBCC"/>
</dbReference>
<dbReference type="InterPro" id="IPR003877">
    <property type="entry name" value="SPRY_dom"/>
</dbReference>
<dbReference type="SUPFAM" id="SSF57850">
    <property type="entry name" value="RING/U-box"/>
    <property type="match status" value="1"/>
</dbReference>
<dbReference type="InterPro" id="IPR006574">
    <property type="entry name" value="PRY"/>
</dbReference>
<reference evidence="9" key="1">
    <citation type="submission" date="2025-08" db="UniProtKB">
        <authorList>
            <consortium name="Ensembl"/>
        </authorList>
    </citation>
    <scope>IDENTIFICATION</scope>
</reference>
<dbReference type="PRINTS" id="PR01407">
    <property type="entry name" value="BUTYPHLNCDUF"/>
</dbReference>
<dbReference type="InterPro" id="IPR058030">
    <property type="entry name" value="TRIM8/14/16/25/29/45/65_CC"/>
</dbReference>
<gene>
    <name evidence="9" type="primary">LOC127371320</name>
</gene>
<feature type="domain" description="B box-type" evidence="7">
    <location>
        <begin position="83"/>
        <end position="124"/>
    </location>
</feature>
<evidence type="ECO:0008006" key="11">
    <source>
        <dbReference type="Google" id="ProtNLM"/>
    </source>
</evidence>
<dbReference type="SMART" id="SM00184">
    <property type="entry name" value="RING"/>
    <property type="match status" value="1"/>
</dbReference>
<dbReference type="Gene3D" id="3.30.40.10">
    <property type="entry name" value="Zinc/RING finger domain, C3HC4 (zinc finger)"/>
    <property type="match status" value="1"/>
</dbReference>
<dbReference type="SUPFAM" id="SSF49899">
    <property type="entry name" value="Concanavalin A-like lectins/glucanases"/>
    <property type="match status" value="1"/>
</dbReference>
<dbReference type="Proteomes" id="UP000694389">
    <property type="component" value="Unassembled WGS sequence"/>
</dbReference>
<evidence type="ECO:0000256" key="1">
    <source>
        <dbReference type="ARBA" id="ARBA00022723"/>
    </source>
</evidence>
<dbReference type="AlphaFoldDB" id="A0A8C4EQ61"/>
<dbReference type="InterPro" id="IPR043136">
    <property type="entry name" value="B30.2/SPRY_sf"/>
</dbReference>
<dbReference type="SMART" id="SM00336">
    <property type="entry name" value="BBOX"/>
    <property type="match status" value="1"/>
</dbReference>
<dbReference type="RefSeq" id="XP_051270020.1">
    <property type="nucleotide sequence ID" value="XM_051414060.1"/>
</dbReference>
<dbReference type="SUPFAM" id="SSF57845">
    <property type="entry name" value="B-box zinc-binding domain"/>
    <property type="match status" value="1"/>
</dbReference>
<evidence type="ECO:0000256" key="5">
    <source>
        <dbReference type="SAM" id="Coils"/>
    </source>
</evidence>
<dbReference type="PANTHER" id="PTHR24103">
    <property type="entry name" value="E3 UBIQUITIN-PROTEIN LIGASE TRIM"/>
    <property type="match status" value="1"/>
</dbReference>
<dbReference type="PROSITE" id="PS00518">
    <property type="entry name" value="ZF_RING_1"/>
    <property type="match status" value="1"/>
</dbReference>
<proteinExistence type="predicted"/>
<protein>
    <recommendedName>
        <fullName evidence="11">Nuclear factor 7, brain</fullName>
    </recommendedName>
</protein>
<dbReference type="OrthoDB" id="6105938at2759"/>
<keyword evidence="3" id="KW-0862">Zinc</keyword>
<feature type="domain" description="B30.2/SPRY" evidence="8">
    <location>
        <begin position="273"/>
        <end position="463"/>
    </location>
</feature>
<dbReference type="GeneID" id="127371320"/>
<dbReference type="CDD" id="cd12893">
    <property type="entry name" value="SPRY_PRY_TRIM35"/>
    <property type="match status" value="1"/>
</dbReference>
<reference evidence="9" key="2">
    <citation type="submission" date="2025-09" db="UniProtKB">
        <authorList>
            <consortium name="Ensembl"/>
        </authorList>
    </citation>
    <scope>IDENTIFICATION</scope>
</reference>
<dbReference type="CDD" id="cd19771">
    <property type="entry name" value="Bbox2_TRIM20"/>
    <property type="match status" value="1"/>
</dbReference>
<dbReference type="SMART" id="SM00589">
    <property type="entry name" value="PRY"/>
    <property type="match status" value="1"/>
</dbReference>
<dbReference type="PROSITE" id="PS50119">
    <property type="entry name" value="ZF_BBOX"/>
    <property type="match status" value="1"/>
</dbReference>
<organism evidence="9 10">
    <name type="scientific">Dicentrarchus labrax</name>
    <name type="common">European seabass</name>
    <name type="synonym">Morone labrax</name>
    <dbReference type="NCBI Taxonomy" id="13489"/>
    <lineage>
        <taxon>Eukaryota</taxon>
        <taxon>Metazoa</taxon>
        <taxon>Chordata</taxon>
        <taxon>Craniata</taxon>
        <taxon>Vertebrata</taxon>
        <taxon>Euteleostomi</taxon>
        <taxon>Actinopterygii</taxon>
        <taxon>Neopterygii</taxon>
        <taxon>Teleostei</taxon>
        <taxon>Neoteleostei</taxon>
        <taxon>Acanthomorphata</taxon>
        <taxon>Eupercaria</taxon>
        <taxon>Moronidae</taxon>
        <taxon>Dicentrarchus</taxon>
    </lineage>
</organism>
<dbReference type="PROSITE" id="PS50089">
    <property type="entry name" value="ZF_RING_2"/>
    <property type="match status" value="1"/>
</dbReference>